<evidence type="ECO:0000256" key="1">
    <source>
        <dbReference type="SAM" id="MobiDB-lite"/>
    </source>
</evidence>
<sequence length="403" mass="42412">MDSNPSRAAGAGAAGGASRRQPAAKTEEAGAEAVPPASTRNTAAPKVGGGGSDVGLFASTIDGDEVGRTKRNGSTSSARGGGIVRSRVGRGRRGVSSSAYLLPGLLLLLHAVASFASNLAVTAKRDGRRTANVEDGNDKAGSFERILQEGKNESNGLFDHFDQPTGLKEGAESVGGAGPANGGGVGGGDESNEPNDEALPPALNDDSCKHQLLISLVYDEYPHETLYYLFKIGSDSIFIHSGAYWWDRIIRVHSPLRLTPGTADHEEDEFYGKYELRLATGEIIVSGNDGFLGAGMTTLFSLPYNESSIVTMTEEDSDQFGSDFGSNFPTFLPTSWPTNDESSISPTAVEESPAARTPEEDQVEVSNSCTPCPNGAVDESVLVVLPGEEDSFTCAFELEYMSQ</sequence>
<name>K0SX16_THAOC</name>
<feature type="region of interest" description="Disordered" evidence="1">
    <location>
        <begin position="154"/>
        <end position="202"/>
    </location>
</feature>
<dbReference type="Proteomes" id="UP000266841">
    <property type="component" value="Unassembled WGS sequence"/>
</dbReference>
<proteinExistence type="predicted"/>
<reference evidence="2 3" key="1">
    <citation type="journal article" date="2012" name="Genome Biol.">
        <title>Genome and low-iron response of an oceanic diatom adapted to chronic iron limitation.</title>
        <authorList>
            <person name="Lommer M."/>
            <person name="Specht M."/>
            <person name="Roy A.S."/>
            <person name="Kraemer L."/>
            <person name="Andreson R."/>
            <person name="Gutowska M.A."/>
            <person name="Wolf J."/>
            <person name="Bergner S.V."/>
            <person name="Schilhabel M.B."/>
            <person name="Klostermeier U.C."/>
            <person name="Beiko R.G."/>
            <person name="Rosenstiel P."/>
            <person name="Hippler M."/>
            <person name="Laroche J."/>
        </authorList>
    </citation>
    <scope>NUCLEOTIDE SEQUENCE [LARGE SCALE GENOMIC DNA]</scope>
    <source>
        <strain evidence="2 3">CCMP1005</strain>
    </source>
</reference>
<accession>K0SX16</accession>
<dbReference type="AlphaFoldDB" id="K0SX16"/>
<dbReference type="EMBL" id="AGNL01009249">
    <property type="protein sequence ID" value="EJK69980.1"/>
    <property type="molecule type" value="Genomic_DNA"/>
</dbReference>
<keyword evidence="3" id="KW-1185">Reference proteome</keyword>
<feature type="region of interest" description="Disordered" evidence="1">
    <location>
        <begin position="337"/>
        <end position="371"/>
    </location>
</feature>
<feature type="compositionally biased region" description="Gly residues" evidence="1">
    <location>
        <begin position="173"/>
        <end position="189"/>
    </location>
</feature>
<gene>
    <name evidence="2" type="ORF">THAOC_08704</name>
</gene>
<organism evidence="2 3">
    <name type="scientific">Thalassiosira oceanica</name>
    <name type="common">Marine diatom</name>
    <dbReference type="NCBI Taxonomy" id="159749"/>
    <lineage>
        <taxon>Eukaryota</taxon>
        <taxon>Sar</taxon>
        <taxon>Stramenopiles</taxon>
        <taxon>Ochrophyta</taxon>
        <taxon>Bacillariophyta</taxon>
        <taxon>Coscinodiscophyceae</taxon>
        <taxon>Thalassiosirophycidae</taxon>
        <taxon>Thalassiosirales</taxon>
        <taxon>Thalassiosiraceae</taxon>
        <taxon>Thalassiosira</taxon>
    </lineage>
</organism>
<feature type="region of interest" description="Disordered" evidence="1">
    <location>
        <begin position="1"/>
        <end position="84"/>
    </location>
</feature>
<feature type="compositionally biased region" description="Polar residues" evidence="1">
    <location>
        <begin position="337"/>
        <end position="346"/>
    </location>
</feature>
<evidence type="ECO:0000313" key="3">
    <source>
        <dbReference type="Proteomes" id="UP000266841"/>
    </source>
</evidence>
<feature type="non-terminal residue" evidence="2">
    <location>
        <position position="403"/>
    </location>
</feature>
<protein>
    <submittedName>
        <fullName evidence="2">Uncharacterized protein</fullName>
    </submittedName>
</protein>
<comment type="caution">
    <text evidence="2">The sequence shown here is derived from an EMBL/GenBank/DDBJ whole genome shotgun (WGS) entry which is preliminary data.</text>
</comment>
<evidence type="ECO:0000313" key="2">
    <source>
        <dbReference type="EMBL" id="EJK69980.1"/>
    </source>
</evidence>